<accession>A0A645JE27</accession>
<name>A0A645JE27_9ZZZZ</name>
<organism evidence="1">
    <name type="scientific">bioreactor metagenome</name>
    <dbReference type="NCBI Taxonomy" id="1076179"/>
    <lineage>
        <taxon>unclassified sequences</taxon>
        <taxon>metagenomes</taxon>
        <taxon>ecological metagenomes</taxon>
    </lineage>
</organism>
<dbReference type="AlphaFoldDB" id="A0A645JE27"/>
<evidence type="ECO:0000313" key="1">
    <source>
        <dbReference type="EMBL" id="MPN61978.1"/>
    </source>
</evidence>
<gene>
    <name evidence="1" type="ORF">SDC9_209724</name>
</gene>
<sequence>MRVYLRLQRFKLDFLIQQLFVVNIMQKGFPLDQHMGNQIG</sequence>
<comment type="caution">
    <text evidence="1">The sequence shown here is derived from an EMBL/GenBank/DDBJ whole genome shotgun (WGS) entry which is preliminary data.</text>
</comment>
<protein>
    <submittedName>
        <fullName evidence="1">Uncharacterized protein</fullName>
    </submittedName>
</protein>
<reference evidence="1" key="1">
    <citation type="submission" date="2019-08" db="EMBL/GenBank/DDBJ databases">
        <authorList>
            <person name="Kucharzyk K."/>
            <person name="Murdoch R.W."/>
            <person name="Higgins S."/>
            <person name="Loffler F."/>
        </authorList>
    </citation>
    <scope>NUCLEOTIDE SEQUENCE</scope>
</reference>
<dbReference type="EMBL" id="VSSQ01139341">
    <property type="protein sequence ID" value="MPN61978.1"/>
    <property type="molecule type" value="Genomic_DNA"/>
</dbReference>
<proteinExistence type="predicted"/>